<dbReference type="Proteomes" id="UP000298057">
    <property type="component" value="Unassembled WGS sequence"/>
</dbReference>
<evidence type="ECO:0008006" key="4">
    <source>
        <dbReference type="Google" id="ProtNLM"/>
    </source>
</evidence>
<name>A0ABY2N1Z8_9LEPT</name>
<evidence type="ECO:0000256" key="1">
    <source>
        <dbReference type="SAM" id="Phobius"/>
    </source>
</evidence>
<comment type="caution">
    <text evidence="2">The sequence shown here is derived from an EMBL/GenBank/DDBJ whole genome shotgun (WGS) entry which is preliminary data.</text>
</comment>
<dbReference type="EMBL" id="RQGU01000130">
    <property type="protein sequence ID" value="TGM14489.1"/>
    <property type="molecule type" value="Genomic_DNA"/>
</dbReference>
<reference evidence="3" key="1">
    <citation type="journal article" date="2019" name="PLoS Negl. Trop. Dis.">
        <title>Revisiting the worldwide diversity of Leptospira species in the environment.</title>
        <authorList>
            <person name="Vincent A.T."/>
            <person name="Schiettekatte O."/>
            <person name="Bourhy P."/>
            <person name="Veyrier F.J."/>
            <person name="Picardeau M."/>
        </authorList>
    </citation>
    <scope>NUCLEOTIDE SEQUENCE [LARGE SCALE GENOMIC DNA]</scope>
    <source>
        <strain evidence="3">201702406</strain>
    </source>
</reference>
<feature type="transmembrane region" description="Helical" evidence="1">
    <location>
        <begin position="6"/>
        <end position="25"/>
    </location>
</feature>
<keyword evidence="3" id="KW-1185">Reference proteome</keyword>
<accession>A0ABY2N1Z8</accession>
<evidence type="ECO:0000313" key="2">
    <source>
        <dbReference type="EMBL" id="TGM14489.1"/>
    </source>
</evidence>
<dbReference type="RefSeq" id="WP_167883721.1">
    <property type="nucleotide sequence ID" value="NZ_RQGU01000130.1"/>
</dbReference>
<keyword evidence="1" id="KW-0472">Membrane</keyword>
<feature type="transmembrane region" description="Helical" evidence="1">
    <location>
        <begin position="80"/>
        <end position="99"/>
    </location>
</feature>
<organism evidence="2 3">
    <name type="scientific">Leptospira selangorensis</name>
    <dbReference type="NCBI Taxonomy" id="2484982"/>
    <lineage>
        <taxon>Bacteria</taxon>
        <taxon>Pseudomonadati</taxon>
        <taxon>Spirochaetota</taxon>
        <taxon>Spirochaetia</taxon>
        <taxon>Leptospirales</taxon>
        <taxon>Leptospiraceae</taxon>
        <taxon>Leptospira</taxon>
    </lineage>
</organism>
<keyword evidence="1" id="KW-1133">Transmembrane helix</keyword>
<proteinExistence type="predicted"/>
<feature type="transmembrane region" description="Helical" evidence="1">
    <location>
        <begin position="37"/>
        <end position="60"/>
    </location>
</feature>
<keyword evidence="1" id="KW-0812">Transmembrane</keyword>
<protein>
    <recommendedName>
        <fullName evidence="4">PH domain-containing protein</fullName>
    </recommendedName>
</protein>
<gene>
    <name evidence="2" type="ORF">EHQ82_17090</name>
</gene>
<sequence length="185" mass="21433">MDWILDHIVAEIAAAVFGFIIYLLAKQTKPKEVGDKIVLRLPIIYWYLAIFLLIFLFGLLVRVYYPHFKIGEFSLPSDLAVFYISSPMMIASIILLFYCKNHEIIIDKKTIQSFGLFRNKSELSWKEINKVTFSQSAFRVYSPKVKIEIITYLAGLDVFLKFLQEIVPAEISKDALKKYKSSSLF</sequence>
<evidence type="ECO:0000313" key="3">
    <source>
        <dbReference type="Proteomes" id="UP000298057"/>
    </source>
</evidence>